<accession>A0A1Y5FCN8</accession>
<dbReference type="Proteomes" id="UP000196531">
    <property type="component" value="Unassembled WGS sequence"/>
</dbReference>
<name>A0A1Y5FCN8_9BACT</name>
<dbReference type="GO" id="GO:0000160">
    <property type="term" value="P:phosphorelay signal transduction system"/>
    <property type="evidence" value="ECO:0007669"/>
    <property type="project" value="InterPro"/>
</dbReference>
<dbReference type="Pfam" id="PF00072">
    <property type="entry name" value="Response_reg"/>
    <property type="match status" value="1"/>
</dbReference>
<organism evidence="4 5">
    <name type="scientific">Halobacteriovorax marinus</name>
    <dbReference type="NCBI Taxonomy" id="97084"/>
    <lineage>
        <taxon>Bacteria</taxon>
        <taxon>Pseudomonadati</taxon>
        <taxon>Bdellovibrionota</taxon>
        <taxon>Bacteriovoracia</taxon>
        <taxon>Bacteriovoracales</taxon>
        <taxon>Halobacteriovoraceae</taxon>
        <taxon>Halobacteriovorax</taxon>
    </lineage>
</organism>
<feature type="modified residue" description="4-aspartylphosphate" evidence="2">
    <location>
        <position position="55"/>
    </location>
</feature>
<evidence type="ECO:0000313" key="5">
    <source>
        <dbReference type="Proteomes" id="UP000196531"/>
    </source>
</evidence>
<comment type="caution">
    <text evidence="4">The sequence shown here is derived from an EMBL/GenBank/DDBJ whole genome shotgun (WGS) entry which is preliminary data.</text>
</comment>
<sequence length="129" mass="14770">MNKKILLVEDEIDLLDIMSASLCKLGYSTNCFTDPSHTIRKFYGHAEEFSCAVIDYQIPGYNGVELCLQIFEVSPSFPIILTTGFADENIRNLLGNYKNVYLLEKPFRLDELTFLVRQLADRPTVRTLI</sequence>
<dbReference type="PANTHER" id="PTHR44591">
    <property type="entry name" value="STRESS RESPONSE REGULATOR PROTEIN 1"/>
    <property type="match status" value="1"/>
</dbReference>
<dbReference type="InterPro" id="IPR050595">
    <property type="entry name" value="Bact_response_regulator"/>
</dbReference>
<evidence type="ECO:0000256" key="2">
    <source>
        <dbReference type="PROSITE-ProRule" id="PRU00169"/>
    </source>
</evidence>
<dbReference type="AlphaFoldDB" id="A0A1Y5FCN8"/>
<dbReference type="InterPro" id="IPR011006">
    <property type="entry name" value="CheY-like_superfamily"/>
</dbReference>
<reference evidence="5" key="1">
    <citation type="journal article" date="2017" name="Proc. Natl. Acad. Sci. U.S.A.">
        <title>Simulation of Deepwater Horizon oil plume reveals substrate specialization within a complex community of hydrocarbon-degraders.</title>
        <authorList>
            <person name="Hu P."/>
            <person name="Dubinsky E.A."/>
            <person name="Probst A.J."/>
            <person name="Wang J."/>
            <person name="Sieber C.M.K."/>
            <person name="Tom L.M."/>
            <person name="Gardinali P."/>
            <person name="Banfield J.F."/>
            <person name="Atlas R.M."/>
            <person name="Andersen G.L."/>
        </authorList>
    </citation>
    <scope>NUCLEOTIDE SEQUENCE [LARGE SCALE GENOMIC DNA]</scope>
</reference>
<dbReference type="SMART" id="SM00448">
    <property type="entry name" value="REC"/>
    <property type="match status" value="1"/>
</dbReference>
<dbReference type="SUPFAM" id="SSF52172">
    <property type="entry name" value="CheY-like"/>
    <property type="match status" value="1"/>
</dbReference>
<dbReference type="InterPro" id="IPR001789">
    <property type="entry name" value="Sig_transdc_resp-reg_receiver"/>
</dbReference>
<dbReference type="Gene3D" id="3.40.50.2300">
    <property type="match status" value="1"/>
</dbReference>
<feature type="domain" description="Response regulatory" evidence="3">
    <location>
        <begin position="4"/>
        <end position="120"/>
    </location>
</feature>
<gene>
    <name evidence="4" type="ORF">A9Q84_09755</name>
</gene>
<dbReference type="EMBL" id="MAAO01000006">
    <property type="protein sequence ID" value="OUR96620.1"/>
    <property type="molecule type" value="Genomic_DNA"/>
</dbReference>
<evidence type="ECO:0000256" key="1">
    <source>
        <dbReference type="ARBA" id="ARBA00022553"/>
    </source>
</evidence>
<dbReference type="PANTHER" id="PTHR44591:SF3">
    <property type="entry name" value="RESPONSE REGULATORY DOMAIN-CONTAINING PROTEIN"/>
    <property type="match status" value="1"/>
</dbReference>
<dbReference type="PROSITE" id="PS50110">
    <property type="entry name" value="RESPONSE_REGULATORY"/>
    <property type="match status" value="1"/>
</dbReference>
<keyword evidence="1 2" id="KW-0597">Phosphoprotein</keyword>
<proteinExistence type="predicted"/>
<protein>
    <recommendedName>
        <fullName evidence="3">Response regulatory domain-containing protein</fullName>
    </recommendedName>
</protein>
<evidence type="ECO:0000313" key="4">
    <source>
        <dbReference type="EMBL" id="OUR96620.1"/>
    </source>
</evidence>
<evidence type="ECO:0000259" key="3">
    <source>
        <dbReference type="PROSITE" id="PS50110"/>
    </source>
</evidence>